<dbReference type="PANTHER" id="PTHR42681">
    <property type="entry name" value="MALONYL-COA-ACYL CARRIER PROTEIN TRANSACYLASE, MITOCHONDRIAL"/>
    <property type="match status" value="1"/>
</dbReference>
<dbReference type="STRING" id="1300222.I532_15556"/>
<evidence type="ECO:0000256" key="1">
    <source>
        <dbReference type="ARBA" id="ARBA00013258"/>
    </source>
</evidence>
<dbReference type="Gene3D" id="3.40.366.10">
    <property type="entry name" value="Malonyl-Coenzyme A Acyl Carrier Protein, domain 2"/>
    <property type="match status" value="1"/>
</dbReference>
<dbReference type="AlphaFoldDB" id="M8DEE2"/>
<comment type="caution">
    <text evidence="6">The sequence shown here is derived from an EMBL/GenBank/DDBJ whole genome shotgun (WGS) entry which is preliminary data.</text>
</comment>
<accession>M8DEE2</accession>
<organism evidence="6 7">
    <name type="scientific">Brevibacillus borstelensis AK1</name>
    <dbReference type="NCBI Taxonomy" id="1300222"/>
    <lineage>
        <taxon>Bacteria</taxon>
        <taxon>Bacillati</taxon>
        <taxon>Bacillota</taxon>
        <taxon>Bacilli</taxon>
        <taxon>Bacillales</taxon>
        <taxon>Paenibacillaceae</taxon>
        <taxon>Brevibacillus</taxon>
    </lineage>
</organism>
<dbReference type="GO" id="GO:0004314">
    <property type="term" value="F:[acyl-carrier-protein] S-malonyltransferase activity"/>
    <property type="evidence" value="ECO:0007669"/>
    <property type="project" value="UniProtKB-EC"/>
</dbReference>
<dbReference type="Gene3D" id="3.30.70.250">
    <property type="entry name" value="Malonyl-CoA ACP transacylase, ACP-binding"/>
    <property type="match status" value="1"/>
</dbReference>
<dbReference type="OrthoDB" id="2829092at2"/>
<protein>
    <recommendedName>
        <fullName evidence="1">[acyl-carrier-protein] S-malonyltransferase</fullName>
        <ecNumber evidence="1">2.3.1.39</ecNumber>
    </recommendedName>
</protein>
<sequence length="311" mass="34714">MKTALIFPPLVKLKQGSFLDLYESFPSVRAKFEEASEIMGVDLAAKFFFESEAMTNFGVIARPSIVTISTALFELLREEIGQPAYFLGPSLGQVTAIHCSGGLPFPETLRMLKRMCEMEEEEFPDKRYGVYFFYNIDIAILEQSIQELTAMGRFVEPCVTVNATQMIVNGDQESLELLHQKISPYGGLGVTIPYGPPGHCSLLQNVRMRMEKEVLPHITFRSPDVPLISNVNAEEISDAAGLATELTEQYTNSVCWYKCLQQLWSKGVEKVIMLGPGNFIHKSLGFTDIPFAVQKLLDSHDVEAALTAKQK</sequence>
<gene>
    <name evidence="6" type="ORF">I532_15556</name>
</gene>
<evidence type="ECO:0000313" key="6">
    <source>
        <dbReference type="EMBL" id="EMT51772.1"/>
    </source>
</evidence>
<dbReference type="GO" id="GO:0006633">
    <property type="term" value="P:fatty acid biosynthetic process"/>
    <property type="evidence" value="ECO:0007669"/>
    <property type="project" value="TreeGrafter"/>
</dbReference>
<dbReference type="Proteomes" id="UP000012081">
    <property type="component" value="Unassembled WGS sequence"/>
</dbReference>
<keyword evidence="7" id="KW-1185">Reference proteome</keyword>
<evidence type="ECO:0000259" key="5">
    <source>
        <dbReference type="SMART" id="SM00827"/>
    </source>
</evidence>
<reference evidence="6 7" key="1">
    <citation type="submission" date="2013-03" db="EMBL/GenBank/DDBJ databases">
        <title>Assembly of a new bacterial strain Brevibacillus borstelensis AK1.</title>
        <authorList>
            <person name="Rajan I."/>
            <person name="PoliReddy D."/>
            <person name="Sugumar T."/>
            <person name="Rathinam K."/>
            <person name="Alqarawi S."/>
            <person name="Khalil A.B."/>
            <person name="Sivakumar N."/>
        </authorList>
    </citation>
    <scope>NUCLEOTIDE SEQUENCE [LARGE SCALE GENOMIC DNA]</scope>
    <source>
        <strain evidence="6 7">AK1</strain>
    </source>
</reference>
<evidence type="ECO:0000256" key="4">
    <source>
        <dbReference type="ARBA" id="ARBA00048462"/>
    </source>
</evidence>
<dbReference type="InterPro" id="IPR001227">
    <property type="entry name" value="Ac_transferase_dom_sf"/>
</dbReference>
<evidence type="ECO:0000256" key="3">
    <source>
        <dbReference type="ARBA" id="ARBA00023315"/>
    </source>
</evidence>
<proteinExistence type="predicted"/>
<keyword evidence="3" id="KW-0012">Acyltransferase</keyword>
<comment type="catalytic activity">
    <reaction evidence="4">
        <text>holo-[ACP] + malonyl-CoA = malonyl-[ACP] + CoA</text>
        <dbReference type="Rhea" id="RHEA:41792"/>
        <dbReference type="Rhea" id="RHEA-COMP:9623"/>
        <dbReference type="Rhea" id="RHEA-COMP:9685"/>
        <dbReference type="ChEBI" id="CHEBI:57287"/>
        <dbReference type="ChEBI" id="CHEBI:57384"/>
        <dbReference type="ChEBI" id="CHEBI:64479"/>
        <dbReference type="ChEBI" id="CHEBI:78449"/>
        <dbReference type="EC" id="2.3.1.39"/>
    </reaction>
</comment>
<keyword evidence="2" id="KW-0808">Transferase</keyword>
<evidence type="ECO:0000313" key="7">
    <source>
        <dbReference type="Proteomes" id="UP000012081"/>
    </source>
</evidence>
<dbReference type="EMBL" id="APBN01000006">
    <property type="protein sequence ID" value="EMT51772.1"/>
    <property type="molecule type" value="Genomic_DNA"/>
</dbReference>
<dbReference type="EC" id="2.3.1.39" evidence="1"/>
<dbReference type="PANTHER" id="PTHR42681:SF1">
    <property type="entry name" value="MALONYL-COA-ACYL CARRIER PROTEIN TRANSACYLASE, MITOCHONDRIAL"/>
    <property type="match status" value="1"/>
</dbReference>
<dbReference type="SMART" id="SM00827">
    <property type="entry name" value="PKS_AT"/>
    <property type="match status" value="1"/>
</dbReference>
<dbReference type="InterPro" id="IPR014043">
    <property type="entry name" value="Acyl_transferase_dom"/>
</dbReference>
<evidence type="ECO:0000256" key="2">
    <source>
        <dbReference type="ARBA" id="ARBA00022679"/>
    </source>
</evidence>
<name>M8DEE2_9BACL</name>
<feature type="domain" description="Malonyl-CoA:ACP transacylase (MAT)" evidence="5">
    <location>
        <begin position="19"/>
        <end position="310"/>
    </location>
</feature>
<dbReference type="RefSeq" id="WP_003389349.1">
    <property type="nucleotide sequence ID" value="NZ_APBN01000006.1"/>
</dbReference>
<dbReference type="PATRIC" id="fig|1300222.3.peg.3256"/>
<dbReference type="InterPro" id="IPR050858">
    <property type="entry name" value="Mal-CoA-ACP_Trans/PKS_FabD"/>
</dbReference>
<dbReference type="InterPro" id="IPR016035">
    <property type="entry name" value="Acyl_Trfase/lysoPLipase"/>
</dbReference>
<dbReference type="SUPFAM" id="SSF52151">
    <property type="entry name" value="FabD/lysophospholipase-like"/>
    <property type="match status" value="1"/>
</dbReference>